<organism evidence="1 2">
    <name type="scientific">Bradyrhizobium symbiodeficiens</name>
    <dbReference type="NCBI Taxonomy" id="1404367"/>
    <lineage>
        <taxon>Bacteria</taxon>
        <taxon>Pseudomonadati</taxon>
        <taxon>Pseudomonadota</taxon>
        <taxon>Alphaproteobacteria</taxon>
        <taxon>Hyphomicrobiales</taxon>
        <taxon>Nitrobacteraceae</taxon>
        <taxon>Bradyrhizobium</taxon>
    </lineage>
</organism>
<accession>A0A6G9AD26</accession>
<protein>
    <submittedName>
        <fullName evidence="1">Uncharacterized protein</fullName>
    </submittedName>
</protein>
<dbReference type="Proteomes" id="UP000500895">
    <property type="component" value="Chromosome"/>
</dbReference>
<evidence type="ECO:0000313" key="1">
    <source>
        <dbReference type="EMBL" id="QIP10195.1"/>
    </source>
</evidence>
<evidence type="ECO:0000313" key="2">
    <source>
        <dbReference type="Proteomes" id="UP000500895"/>
    </source>
</evidence>
<dbReference type="RefSeq" id="WP_166469558.1">
    <property type="nucleotide sequence ID" value="NZ_CP050066.2"/>
</dbReference>
<gene>
    <name evidence="1" type="ORF">HAV00_29885</name>
</gene>
<dbReference type="EMBL" id="CP050066">
    <property type="protein sequence ID" value="QIP10195.1"/>
    <property type="molecule type" value="Genomic_DNA"/>
</dbReference>
<sequence length="79" mass="8430">MILAKAAVALEPTITTKPPPMTTDEQQRSASAGVIAGTDVGVNGAFDVFGSELPDEAFEGVFDQPWQMYKPVDLLFRGS</sequence>
<proteinExistence type="predicted"/>
<reference evidence="1 2" key="1">
    <citation type="journal article" date="2020" name="Int. J. Syst. Evol. Microbiol.">
        <title>Description and complete genome sequences of Bradyrhizobium symbiodeficiens sp. nov., a non-symbiotic bacterium associated with legumes native to Canada.</title>
        <authorList>
            <person name="Bromfield E.S.P."/>
            <person name="Cloutier S."/>
            <person name="Nguyen H.D.T."/>
        </authorList>
    </citation>
    <scope>NUCLEOTIDE SEQUENCE [LARGE SCALE GENOMIC DNA]</scope>
    <source>
        <strain evidence="1 2">101S1MB</strain>
    </source>
</reference>
<name>A0A6G9AD26_9BRAD</name>
<dbReference type="AlphaFoldDB" id="A0A6G9AD26"/>